<name>A0ABQ4X5K4_9ASTR</name>
<reference evidence="2" key="1">
    <citation type="journal article" date="2022" name="Int. J. Mol. Sci.">
        <title>Draft Genome of Tanacetum Coccineum: Genomic Comparison of Closely Related Tanacetum-Family Plants.</title>
        <authorList>
            <person name="Yamashiro T."/>
            <person name="Shiraishi A."/>
            <person name="Nakayama K."/>
            <person name="Satake H."/>
        </authorList>
    </citation>
    <scope>NUCLEOTIDE SEQUENCE</scope>
</reference>
<evidence type="ECO:0000313" key="2">
    <source>
        <dbReference type="EMBL" id="GJS60459.1"/>
    </source>
</evidence>
<reference evidence="2" key="2">
    <citation type="submission" date="2022-01" db="EMBL/GenBank/DDBJ databases">
        <authorList>
            <person name="Yamashiro T."/>
            <person name="Shiraishi A."/>
            <person name="Satake H."/>
            <person name="Nakayama K."/>
        </authorList>
    </citation>
    <scope>NUCLEOTIDE SEQUENCE</scope>
</reference>
<feature type="compositionally biased region" description="Low complexity" evidence="1">
    <location>
        <begin position="214"/>
        <end position="227"/>
    </location>
</feature>
<feature type="compositionally biased region" description="Basic and acidic residues" evidence="1">
    <location>
        <begin position="160"/>
        <end position="174"/>
    </location>
</feature>
<comment type="caution">
    <text evidence="2">The sequence shown here is derived from an EMBL/GenBank/DDBJ whole genome shotgun (WGS) entry which is preliminary data.</text>
</comment>
<evidence type="ECO:0000313" key="3">
    <source>
        <dbReference type="Proteomes" id="UP001151760"/>
    </source>
</evidence>
<feature type="compositionally biased region" description="Polar residues" evidence="1">
    <location>
        <begin position="114"/>
        <end position="123"/>
    </location>
</feature>
<sequence length="346" mass="37940">MSLTEATEEEAARQVHATHELLVTEFDPEHARRSTRRRPSCIAFRDTSSVSKKTSLDQSQKLKGIQTMTDEEKLAADTMQELKASKKLSKSQAHAGGSSKGTGISPGVPDESTDILTTSSEGTGTKPGVPDEVNNASKAKADSAINWGSEEESEYSEEGIVNKEFVHGDEYVHDDVDEEMKDVEDTETGKDDDEITDAEKTEVTKGDREQSRKLPVTSSRLSVSSVLKMPPKRTTATTTPLTDAQIKALIAQGVADALAERDADRSRNGDDSHDSGSDGRRRMPVAREIKKLEIELWNLKVKGTDVASYTQRFQELAQMCERMFPEKSDEVEKYVGGLLDNIQGGS</sequence>
<accession>A0ABQ4X5K4</accession>
<dbReference type="EMBL" id="BQNB010009222">
    <property type="protein sequence ID" value="GJS60459.1"/>
    <property type="molecule type" value="Genomic_DNA"/>
</dbReference>
<feature type="compositionally biased region" description="Basic and acidic residues" evidence="1">
    <location>
        <begin position="10"/>
        <end position="19"/>
    </location>
</feature>
<feature type="compositionally biased region" description="Polar residues" evidence="1">
    <location>
        <begin position="46"/>
        <end position="61"/>
    </location>
</feature>
<dbReference type="Proteomes" id="UP001151760">
    <property type="component" value="Unassembled WGS sequence"/>
</dbReference>
<feature type="region of interest" description="Disordered" evidence="1">
    <location>
        <begin position="1"/>
        <end position="240"/>
    </location>
</feature>
<proteinExistence type="predicted"/>
<feature type="compositionally biased region" description="Basic and acidic residues" evidence="1">
    <location>
        <begin position="258"/>
        <end position="284"/>
    </location>
</feature>
<evidence type="ECO:0000256" key="1">
    <source>
        <dbReference type="SAM" id="MobiDB-lite"/>
    </source>
</evidence>
<feature type="compositionally biased region" description="Acidic residues" evidence="1">
    <location>
        <begin position="175"/>
        <end position="196"/>
    </location>
</feature>
<evidence type="ECO:0008006" key="4">
    <source>
        <dbReference type="Google" id="ProtNLM"/>
    </source>
</evidence>
<organism evidence="2 3">
    <name type="scientific">Tanacetum coccineum</name>
    <dbReference type="NCBI Taxonomy" id="301880"/>
    <lineage>
        <taxon>Eukaryota</taxon>
        <taxon>Viridiplantae</taxon>
        <taxon>Streptophyta</taxon>
        <taxon>Embryophyta</taxon>
        <taxon>Tracheophyta</taxon>
        <taxon>Spermatophyta</taxon>
        <taxon>Magnoliopsida</taxon>
        <taxon>eudicotyledons</taxon>
        <taxon>Gunneridae</taxon>
        <taxon>Pentapetalae</taxon>
        <taxon>asterids</taxon>
        <taxon>campanulids</taxon>
        <taxon>Asterales</taxon>
        <taxon>Asteraceae</taxon>
        <taxon>Asteroideae</taxon>
        <taxon>Anthemideae</taxon>
        <taxon>Anthemidinae</taxon>
        <taxon>Tanacetum</taxon>
    </lineage>
</organism>
<keyword evidence="3" id="KW-1185">Reference proteome</keyword>
<gene>
    <name evidence="2" type="ORF">Tco_0655243</name>
</gene>
<protein>
    <recommendedName>
        <fullName evidence="4">Reverse transcriptase domain-containing protein</fullName>
    </recommendedName>
</protein>
<feature type="region of interest" description="Disordered" evidence="1">
    <location>
        <begin position="257"/>
        <end position="284"/>
    </location>
</feature>
<feature type="compositionally biased region" description="Basic and acidic residues" evidence="1">
    <location>
        <begin position="197"/>
        <end position="212"/>
    </location>
</feature>